<comment type="caution">
    <text evidence="2">The sequence shown here is derived from an EMBL/GenBank/DDBJ whole genome shotgun (WGS) entry which is preliminary data.</text>
</comment>
<organism evidence="2 3">
    <name type="scientific">Rhipicephalus microplus</name>
    <name type="common">Cattle tick</name>
    <name type="synonym">Boophilus microplus</name>
    <dbReference type="NCBI Taxonomy" id="6941"/>
    <lineage>
        <taxon>Eukaryota</taxon>
        <taxon>Metazoa</taxon>
        <taxon>Ecdysozoa</taxon>
        <taxon>Arthropoda</taxon>
        <taxon>Chelicerata</taxon>
        <taxon>Arachnida</taxon>
        <taxon>Acari</taxon>
        <taxon>Parasitiformes</taxon>
        <taxon>Ixodida</taxon>
        <taxon>Ixodoidea</taxon>
        <taxon>Ixodidae</taxon>
        <taxon>Rhipicephalinae</taxon>
        <taxon>Rhipicephalus</taxon>
        <taxon>Boophilus</taxon>
    </lineage>
</organism>
<keyword evidence="3" id="KW-1185">Reference proteome</keyword>
<name>A0A9J6EYI0_RHIMP</name>
<evidence type="ECO:0000256" key="1">
    <source>
        <dbReference type="SAM" id="SignalP"/>
    </source>
</evidence>
<dbReference type="AlphaFoldDB" id="A0A9J6EYI0"/>
<feature type="signal peptide" evidence="1">
    <location>
        <begin position="1"/>
        <end position="16"/>
    </location>
</feature>
<reference evidence="2" key="1">
    <citation type="journal article" date="2020" name="Cell">
        <title>Large-Scale Comparative Analyses of Tick Genomes Elucidate Their Genetic Diversity and Vector Capacities.</title>
        <authorList>
            <consortium name="Tick Genome and Microbiome Consortium (TIGMIC)"/>
            <person name="Jia N."/>
            <person name="Wang J."/>
            <person name="Shi W."/>
            <person name="Du L."/>
            <person name="Sun Y."/>
            <person name="Zhan W."/>
            <person name="Jiang J.F."/>
            <person name="Wang Q."/>
            <person name="Zhang B."/>
            <person name="Ji P."/>
            <person name="Bell-Sakyi L."/>
            <person name="Cui X.M."/>
            <person name="Yuan T.T."/>
            <person name="Jiang B.G."/>
            <person name="Yang W.F."/>
            <person name="Lam T.T."/>
            <person name="Chang Q.C."/>
            <person name="Ding S.J."/>
            <person name="Wang X.J."/>
            <person name="Zhu J.G."/>
            <person name="Ruan X.D."/>
            <person name="Zhao L."/>
            <person name="Wei J.T."/>
            <person name="Ye R.Z."/>
            <person name="Que T.C."/>
            <person name="Du C.H."/>
            <person name="Zhou Y.H."/>
            <person name="Cheng J.X."/>
            <person name="Dai P.F."/>
            <person name="Guo W.B."/>
            <person name="Han X.H."/>
            <person name="Huang E.J."/>
            <person name="Li L.F."/>
            <person name="Wei W."/>
            <person name="Gao Y.C."/>
            <person name="Liu J.Z."/>
            <person name="Shao H.Z."/>
            <person name="Wang X."/>
            <person name="Wang C.C."/>
            <person name="Yang T.C."/>
            <person name="Huo Q.B."/>
            <person name="Li W."/>
            <person name="Chen H.Y."/>
            <person name="Chen S.E."/>
            <person name="Zhou L.G."/>
            <person name="Ni X.B."/>
            <person name="Tian J.H."/>
            <person name="Sheng Y."/>
            <person name="Liu T."/>
            <person name="Pan Y.S."/>
            <person name="Xia L.Y."/>
            <person name="Li J."/>
            <person name="Zhao F."/>
            <person name="Cao W.C."/>
        </authorList>
    </citation>
    <scope>NUCLEOTIDE SEQUENCE</scope>
    <source>
        <strain evidence="2">Rmic-2018</strain>
    </source>
</reference>
<protein>
    <recommendedName>
        <fullName evidence="4">Secreted protein</fullName>
    </recommendedName>
</protein>
<proteinExistence type="predicted"/>
<keyword evidence="1" id="KW-0732">Signal</keyword>
<evidence type="ECO:0000313" key="3">
    <source>
        <dbReference type="Proteomes" id="UP000821866"/>
    </source>
</evidence>
<sequence>MLVLSLLGFLYQASEIVQEYLEHRSAVDLRIEGSGTLLYPGLSYCLTNWIPSAFMVTGGVWGKSYLEADGILPGGSLLTTEEK</sequence>
<dbReference type="Proteomes" id="UP000821866">
    <property type="component" value="Chromosome 1"/>
</dbReference>
<gene>
    <name evidence="2" type="ORF">HPB51_007408</name>
</gene>
<evidence type="ECO:0000313" key="2">
    <source>
        <dbReference type="EMBL" id="KAH8039506.1"/>
    </source>
</evidence>
<reference evidence="2" key="2">
    <citation type="submission" date="2021-09" db="EMBL/GenBank/DDBJ databases">
        <authorList>
            <person name="Jia N."/>
            <person name="Wang J."/>
            <person name="Shi W."/>
            <person name="Du L."/>
            <person name="Sun Y."/>
            <person name="Zhan W."/>
            <person name="Jiang J."/>
            <person name="Wang Q."/>
            <person name="Zhang B."/>
            <person name="Ji P."/>
            <person name="Sakyi L.B."/>
            <person name="Cui X."/>
            <person name="Yuan T."/>
            <person name="Jiang B."/>
            <person name="Yang W."/>
            <person name="Lam T.T.-Y."/>
            <person name="Chang Q."/>
            <person name="Ding S."/>
            <person name="Wang X."/>
            <person name="Zhu J."/>
            <person name="Ruan X."/>
            <person name="Zhao L."/>
            <person name="Wei J."/>
            <person name="Que T."/>
            <person name="Du C."/>
            <person name="Cheng J."/>
            <person name="Dai P."/>
            <person name="Han X."/>
            <person name="Huang E."/>
            <person name="Gao Y."/>
            <person name="Liu J."/>
            <person name="Shao H."/>
            <person name="Ye R."/>
            <person name="Li L."/>
            <person name="Wei W."/>
            <person name="Wang X."/>
            <person name="Wang C."/>
            <person name="Huo Q."/>
            <person name="Li W."/>
            <person name="Guo W."/>
            <person name="Chen H."/>
            <person name="Chen S."/>
            <person name="Zhou L."/>
            <person name="Zhou L."/>
            <person name="Ni X."/>
            <person name="Tian J."/>
            <person name="Zhou Y."/>
            <person name="Sheng Y."/>
            <person name="Liu T."/>
            <person name="Pan Y."/>
            <person name="Xia L."/>
            <person name="Li J."/>
            <person name="Zhao F."/>
            <person name="Cao W."/>
        </authorList>
    </citation>
    <scope>NUCLEOTIDE SEQUENCE</scope>
    <source>
        <strain evidence="2">Rmic-2018</strain>
        <tissue evidence="2">Larvae</tissue>
    </source>
</reference>
<evidence type="ECO:0008006" key="4">
    <source>
        <dbReference type="Google" id="ProtNLM"/>
    </source>
</evidence>
<feature type="chain" id="PRO_5039922565" description="Secreted protein" evidence="1">
    <location>
        <begin position="17"/>
        <end position="83"/>
    </location>
</feature>
<dbReference type="EMBL" id="JABSTU010000001">
    <property type="protein sequence ID" value="KAH8039506.1"/>
    <property type="molecule type" value="Genomic_DNA"/>
</dbReference>
<accession>A0A9J6EYI0</accession>